<dbReference type="InterPro" id="IPR051157">
    <property type="entry name" value="PDH/Transketolase"/>
</dbReference>
<proteinExistence type="inferred from homology"/>
<comment type="cofactor">
    <cofactor evidence="1">
        <name>thiamine diphosphate</name>
        <dbReference type="ChEBI" id="CHEBI:58937"/>
    </cofactor>
</comment>
<dbReference type="SUPFAM" id="SSF52922">
    <property type="entry name" value="TK C-terminal domain-like"/>
    <property type="match status" value="1"/>
</dbReference>
<evidence type="ECO:0000256" key="2">
    <source>
        <dbReference type="ARBA" id="ARBA00007131"/>
    </source>
</evidence>
<feature type="domain" description="Transketolase-like pyrimidine-binding" evidence="5">
    <location>
        <begin position="22"/>
        <end position="187"/>
    </location>
</feature>
<evidence type="ECO:0000256" key="1">
    <source>
        <dbReference type="ARBA" id="ARBA00001964"/>
    </source>
</evidence>
<dbReference type="InterPro" id="IPR005475">
    <property type="entry name" value="Transketolase-like_Pyr-bd"/>
</dbReference>
<dbReference type="SUPFAM" id="SSF52518">
    <property type="entry name" value="Thiamin diphosphate-binding fold (THDP-binding)"/>
    <property type="match status" value="1"/>
</dbReference>
<dbReference type="SMART" id="SM00861">
    <property type="entry name" value="Transket_pyr"/>
    <property type="match status" value="1"/>
</dbReference>
<keyword evidence="3" id="KW-0808">Transferase</keyword>
<evidence type="ECO:0000313" key="6">
    <source>
        <dbReference type="EMBL" id="OHA03972.1"/>
    </source>
</evidence>
<protein>
    <submittedName>
        <fullName evidence="6">Transketolase</fullName>
    </submittedName>
</protein>
<dbReference type="PANTHER" id="PTHR43825:SF1">
    <property type="entry name" value="TRANSKETOLASE-LIKE PYRIMIDINE-BINDING DOMAIN-CONTAINING PROTEIN"/>
    <property type="match status" value="1"/>
</dbReference>
<dbReference type="Proteomes" id="UP000177811">
    <property type="component" value="Unassembled WGS sequence"/>
</dbReference>
<dbReference type="GO" id="GO:0016740">
    <property type="term" value="F:transferase activity"/>
    <property type="evidence" value="ECO:0007669"/>
    <property type="project" value="UniProtKB-KW"/>
</dbReference>
<reference evidence="6 7" key="1">
    <citation type="journal article" date="2016" name="Nat. Commun.">
        <title>Thousands of microbial genomes shed light on interconnected biogeochemical processes in an aquifer system.</title>
        <authorList>
            <person name="Anantharaman K."/>
            <person name="Brown C.T."/>
            <person name="Hug L.A."/>
            <person name="Sharon I."/>
            <person name="Castelle C.J."/>
            <person name="Probst A.J."/>
            <person name="Thomas B.C."/>
            <person name="Singh A."/>
            <person name="Wilkins M.J."/>
            <person name="Karaoz U."/>
            <person name="Brodie E.L."/>
            <person name="Williams K.H."/>
            <person name="Hubbard S.S."/>
            <person name="Banfield J.F."/>
        </authorList>
    </citation>
    <scope>NUCLEOTIDE SEQUENCE [LARGE SCALE GENOMIC DNA]</scope>
</reference>
<organism evidence="6 7">
    <name type="scientific">Candidatus Sungbacteria bacterium RIFCSPHIGHO2_02_FULL_51_29</name>
    <dbReference type="NCBI Taxonomy" id="1802273"/>
    <lineage>
        <taxon>Bacteria</taxon>
        <taxon>Candidatus Sungiibacteriota</taxon>
    </lineage>
</organism>
<evidence type="ECO:0000313" key="7">
    <source>
        <dbReference type="Proteomes" id="UP000177811"/>
    </source>
</evidence>
<name>A0A1G2KZN3_9BACT</name>
<comment type="caution">
    <text evidence="6">The sequence shown here is derived from an EMBL/GenBank/DDBJ whole genome shotgun (WGS) entry which is preliminary data.</text>
</comment>
<dbReference type="CDD" id="cd07033">
    <property type="entry name" value="TPP_PYR_DXS_TK_like"/>
    <property type="match status" value="1"/>
</dbReference>
<gene>
    <name evidence="6" type="ORF">A3C16_01090</name>
</gene>
<dbReference type="InterPro" id="IPR009014">
    <property type="entry name" value="Transketo_C/PFOR_II"/>
</dbReference>
<dbReference type="FunFam" id="3.40.50.970:FF:000129">
    <property type="entry name" value="Transketolase"/>
    <property type="match status" value="1"/>
</dbReference>
<sequence>MPLNPNAKLAENVLDLKTVEQKPTREGFGLGLVQAADENPNVMGLCADLTGSTKMDAFAKKYPERFIQMGVAEQNLAVTAAGLSSVGKIPYITSYAMFSPGRNWEQIRTTICYNEQNVKIIGSHSGVSVGPDGATHQAIEDIAITRPIATMTVFAPCDVNEGKKVTYAVSKVHSPAYIRFTREKTPVMTTPETPFEIGKAQIFWDPIYGGSTSIDVDVAIIACGPLLHNAILAAAELEKEGIGVRVINCPSIKPMDEETIIQAAKDAGAVVTVEEHQVAGGMGSAVAELLVKTYPVPIEFIGVQDRFGESGNPNELLEHFGMGVSHIKTAVKKVIARKG</sequence>
<comment type="similarity">
    <text evidence="2">Belongs to the transketolase family.</text>
</comment>
<dbReference type="Pfam" id="PF02780">
    <property type="entry name" value="Transketolase_C"/>
    <property type="match status" value="1"/>
</dbReference>
<dbReference type="Gene3D" id="3.40.50.920">
    <property type="match status" value="1"/>
</dbReference>
<keyword evidence="4" id="KW-0786">Thiamine pyrophosphate</keyword>
<dbReference type="PANTHER" id="PTHR43825">
    <property type="entry name" value="PYRUVATE DEHYDROGENASE E1 COMPONENT"/>
    <property type="match status" value="1"/>
</dbReference>
<dbReference type="InterPro" id="IPR020826">
    <property type="entry name" value="Transketolase_BS"/>
</dbReference>
<dbReference type="InterPro" id="IPR033248">
    <property type="entry name" value="Transketolase_C"/>
</dbReference>
<dbReference type="AlphaFoldDB" id="A0A1G2KZN3"/>
<dbReference type="PROSITE" id="PS00802">
    <property type="entry name" value="TRANSKETOLASE_2"/>
    <property type="match status" value="1"/>
</dbReference>
<evidence type="ECO:0000259" key="5">
    <source>
        <dbReference type="SMART" id="SM00861"/>
    </source>
</evidence>
<dbReference type="InterPro" id="IPR029061">
    <property type="entry name" value="THDP-binding"/>
</dbReference>
<evidence type="ECO:0000256" key="3">
    <source>
        <dbReference type="ARBA" id="ARBA00022679"/>
    </source>
</evidence>
<dbReference type="EMBL" id="MHQL01000004">
    <property type="protein sequence ID" value="OHA03972.1"/>
    <property type="molecule type" value="Genomic_DNA"/>
</dbReference>
<dbReference type="Pfam" id="PF02779">
    <property type="entry name" value="Transket_pyr"/>
    <property type="match status" value="1"/>
</dbReference>
<dbReference type="Gene3D" id="3.40.50.970">
    <property type="match status" value="1"/>
</dbReference>
<evidence type="ECO:0000256" key="4">
    <source>
        <dbReference type="ARBA" id="ARBA00023052"/>
    </source>
</evidence>
<accession>A0A1G2KZN3</accession>